<feature type="compositionally biased region" description="Polar residues" evidence="1">
    <location>
        <begin position="82"/>
        <end position="97"/>
    </location>
</feature>
<evidence type="ECO:0000313" key="3">
    <source>
        <dbReference type="Proteomes" id="UP001281761"/>
    </source>
</evidence>
<sequence>MLSSHPALLFSTQQLPPTSHRSRTYSSLLPQVSQSRTSSTTMHSSIRRHQPLLWPSRQPKLSPPSQTHNSQTSHSEHRVFSRSPTAPTSNSHSLTSNKSREAQMGLSSHVNASEMPLNS</sequence>
<accession>A0ABQ9YM90</accession>
<feature type="compositionally biased region" description="Polar residues" evidence="1">
    <location>
        <begin position="63"/>
        <end position="73"/>
    </location>
</feature>
<reference evidence="2 3" key="1">
    <citation type="journal article" date="2022" name="bioRxiv">
        <title>Genomics of Preaxostyla Flagellates Illuminates Evolutionary Transitions and the Path Towards Mitochondrial Loss.</title>
        <authorList>
            <person name="Novak L.V.F."/>
            <person name="Treitli S.C."/>
            <person name="Pyrih J."/>
            <person name="Halakuc P."/>
            <person name="Pipaliya S.V."/>
            <person name="Vacek V."/>
            <person name="Brzon O."/>
            <person name="Soukal P."/>
            <person name="Eme L."/>
            <person name="Dacks J.B."/>
            <person name="Karnkowska A."/>
            <person name="Elias M."/>
            <person name="Hampl V."/>
        </authorList>
    </citation>
    <scope>NUCLEOTIDE SEQUENCE [LARGE SCALE GENOMIC DNA]</scope>
    <source>
        <strain evidence="2">NAU3</strain>
        <tissue evidence="2">Gut</tissue>
    </source>
</reference>
<evidence type="ECO:0000256" key="1">
    <source>
        <dbReference type="SAM" id="MobiDB-lite"/>
    </source>
</evidence>
<keyword evidence="3" id="KW-1185">Reference proteome</keyword>
<dbReference type="Proteomes" id="UP001281761">
    <property type="component" value="Unassembled WGS sequence"/>
</dbReference>
<feature type="region of interest" description="Disordered" evidence="1">
    <location>
        <begin position="1"/>
        <end position="119"/>
    </location>
</feature>
<dbReference type="EMBL" id="JARBJD010000001">
    <property type="protein sequence ID" value="KAK2964878.1"/>
    <property type="molecule type" value="Genomic_DNA"/>
</dbReference>
<organism evidence="2 3">
    <name type="scientific">Blattamonas nauphoetae</name>
    <dbReference type="NCBI Taxonomy" id="2049346"/>
    <lineage>
        <taxon>Eukaryota</taxon>
        <taxon>Metamonada</taxon>
        <taxon>Preaxostyla</taxon>
        <taxon>Oxymonadida</taxon>
        <taxon>Blattamonas</taxon>
    </lineage>
</organism>
<gene>
    <name evidence="2" type="ORF">BLNAU_179</name>
</gene>
<feature type="compositionally biased region" description="Polar residues" evidence="1">
    <location>
        <begin position="105"/>
        <end position="119"/>
    </location>
</feature>
<comment type="caution">
    <text evidence="2">The sequence shown here is derived from an EMBL/GenBank/DDBJ whole genome shotgun (WGS) entry which is preliminary data.</text>
</comment>
<name>A0ABQ9YM90_9EUKA</name>
<evidence type="ECO:0000313" key="2">
    <source>
        <dbReference type="EMBL" id="KAK2964878.1"/>
    </source>
</evidence>
<feature type="compositionally biased region" description="Polar residues" evidence="1">
    <location>
        <begin position="10"/>
        <end position="44"/>
    </location>
</feature>
<proteinExistence type="predicted"/>
<protein>
    <submittedName>
        <fullName evidence="2">Uncharacterized protein</fullName>
    </submittedName>
</protein>